<gene>
    <name evidence="2" type="ORF">AVDCRST_MAG67-3693</name>
</gene>
<evidence type="ECO:0000256" key="1">
    <source>
        <dbReference type="SAM" id="MobiDB-lite"/>
    </source>
</evidence>
<reference evidence="2" key="1">
    <citation type="submission" date="2020-02" db="EMBL/GenBank/DDBJ databases">
        <authorList>
            <person name="Meier V. D."/>
        </authorList>
    </citation>
    <scope>NUCLEOTIDE SEQUENCE</scope>
    <source>
        <strain evidence="2">AVDCRST_MAG67</strain>
    </source>
</reference>
<protein>
    <submittedName>
        <fullName evidence="2">Uncharacterized protein</fullName>
    </submittedName>
</protein>
<feature type="compositionally biased region" description="Basic and acidic residues" evidence="1">
    <location>
        <begin position="9"/>
        <end position="19"/>
    </location>
</feature>
<evidence type="ECO:0000313" key="2">
    <source>
        <dbReference type="EMBL" id="CAA9526207.1"/>
    </source>
</evidence>
<accession>A0A6J4TKE0</accession>
<name>A0A6J4TKE0_9ACTN</name>
<dbReference type="AlphaFoldDB" id="A0A6J4TKE0"/>
<feature type="non-terminal residue" evidence="2">
    <location>
        <position position="1"/>
    </location>
</feature>
<proteinExistence type="predicted"/>
<feature type="region of interest" description="Disordered" evidence="1">
    <location>
        <begin position="1"/>
        <end position="58"/>
    </location>
</feature>
<feature type="non-terminal residue" evidence="2">
    <location>
        <position position="75"/>
    </location>
</feature>
<dbReference type="EMBL" id="CADCVQ010000155">
    <property type="protein sequence ID" value="CAA9526207.1"/>
    <property type="molecule type" value="Genomic_DNA"/>
</dbReference>
<organism evidence="2">
    <name type="scientific">uncultured Solirubrobacteraceae bacterium</name>
    <dbReference type="NCBI Taxonomy" id="1162706"/>
    <lineage>
        <taxon>Bacteria</taxon>
        <taxon>Bacillati</taxon>
        <taxon>Actinomycetota</taxon>
        <taxon>Thermoleophilia</taxon>
        <taxon>Solirubrobacterales</taxon>
        <taxon>Solirubrobacteraceae</taxon>
        <taxon>environmental samples</taxon>
    </lineage>
</organism>
<sequence length="75" mass="8302">DGFCRRQQRQRDPRGDPRAHRQPLRRANPGHPAVGDRRRRAQSAAAPAALPGDLSVVRRRRRAQSAAASARAFGL</sequence>